<reference evidence="2" key="1">
    <citation type="submission" date="2016-11" db="UniProtKB">
        <authorList>
            <consortium name="WormBaseParasite"/>
        </authorList>
    </citation>
    <scope>IDENTIFICATION</scope>
    <source>
        <strain evidence="2">KR3021</strain>
    </source>
</reference>
<proteinExistence type="predicted"/>
<name>A0AC35UIN9_9BILA</name>
<protein>
    <submittedName>
        <fullName evidence="2">Bifunctional polynucleotide phosphatase/kinase</fullName>
    </submittedName>
</protein>
<sequence>MPPVKRKTTTDANPKQMKLAPIFNQGGPKTKMGTWECMKNMWIYTSNDVKSQAKVASFDMDSTLITTASGRVFPKDPTDWKLLYDCIPKKLQDLAKDDFKLVIFTNQKGLEVGKVNPNEFKKKIESVVERMKVPMQVFISLGHPTFRKPYVGMWDYFVGESNDSLAIDFENSIYVGDAAGRLVSSTRKKKDHSDADKLFALNIKIKFATPEEFFLKQFTKELFADIPFDPVNYLAQKMPKFVPADTQLGKDKQEMVILVGLPASGKSSLAQEWEAKHDYGVINRDTLGTQEKCLKIANQMIEQGKSVVIDNTNMDPASRKKYIDLAAKSNIPVRCFHLNLTLNHCMHNNAFRQIIGTDEAHHGINKMVIHRLQSSYKKPELSENFESIVTVNFVPNFENEEHTKIYNYHLPY</sequence>
<dbReference type="Proteomes" id="UP000095286">
    <property type="component" value="Unplaced"/>
</dbReference>
<evidence type="ECO:0000313" key="2">
    <source>
        <dbReference type="WBParaSite" id="RSKR_0001173000.1"/>
    </source>
</evidence>
<dbReference type="WBParaSite" id="RSKR_0001173000.1">
    <property type="protein sequence ID" value="RSKR_0001173000.1"/>
    <property type="gene ID" value="RSKR_0001173000"/>
</dbReference>
<organism evidence="1 2">
    <name type="scientific">Rhabditophanes sp. KR3021</name>
    <dbReference type="NCBI Taxonomy" id="114890"/>
    <lineage>
        <taxon>Eukaryota</taxon>
        <taxon>Metazoa</taxon>
        <taxon>Ecdysozoa</taxon>
        <taxon>Nematoda</taxon>
        <taxon>Chromadorea</taxon>
        <taxon>Rhabditida</taxon>
        <taxon>Tylenchina</taxon>
        <taxon>Panagrolaimomorpha</taxon>
        <taxon>Strongyloidoidea</taxon>
        <taxon>Alloionematidae</taxon>
        <taxon>Rhabditophanes</taxon>
    </lineage>
</organism>
<accession>A0AC35UIN9</accession>
<evidence type="ECO:0000313" key="1">
    <source>
        <dbReference type="Proteomes" id="UP000095286"/>
    </source>
</evidence>